<dbReference type="PANTHER" id="PTHR12298:SF4">
    <property type="entry name" value="PROGRAMMED CELL DEATH PROTEIN 2"/>
    <property type="match status" value="1"/>
</dbReference>
<dbReference type="Proteomes" id="UP001075354">
    <property type="component" value="Chromosome 5"/>
</dbReference>
<keyword evidence="3" id="KW-0862">Zinc</keyword>
<dbReference type="Gene3D" id="6.10.140.2220">
    <property type="match status" value="1"/>
</dbReference>
<keyword evidence="8" id="KW-1185">Reference proteome</keyword>
<gene>
    <name evidence="7" type="ORF">ONE63_007440</name>
</gene>
<evidence type="ECO:0000313" key="7">
    <source>
        <dbReference type="EMBL" id="KAJ1527465.1"/>
    </source>
</evidence>
<protein>
    <recommendedName>
        <fullName evidence="6">MYND-type domain-containing protein</fullName>
    </recommendedName>
</protein>
<dbReference type="PANTHER" id="PTHR12298">
    <property type="entry name" value="PCDC2 PROGRAMMED CELL DEATH PROTEIN 2 -RELATED"/>
    <property type="match status" value="1"/>
</dbReference>
<feature type="domain" description="MYND-type" evidence="6">
    <location>
        <begin position="139"/>
        <end position="176"/>
    </location>
</feature>
<dbReference type="InterPro" id="IPR007320">
    <property type="entry name" value="PDCD2_C"/>
</dbReference>
<evidence type="ECO:0000256" key="5">
    <source>
        <dbReference type="SAM" id="MobiDB-lite"/>
    </source>
</evidence>
<dbReference type="GO" id="GO:0005634">
    <property type="term" value="C:nucleus"/>
    <property type="evidence" value="ECO:0007669"/>
    <property type="project" value="TreeGrafter"/>
</dbReference>
<accession>A0AAV7XNT2</accession>
<evidence type="ECO:0000313" key="8">
    <source>
        <dbReference type="Proteomes" id="UP001075354"/>
    </source>
</evidence>
<reference evidence="7" key="1">
    <citation type="submission" date="2022-12" db="EMBL/GenBank/DDBJ databases">
        <title>Chromosome-level genome assembly of the bean flower thrips Megalurothrips usitatus.</title>
        <authorList>
            <person name="Ma L."/>
            <person name="Liu Q."/>
            <person name="Li H."/>
            <person name="Cai W."/>
        </authorList>
    </citation>
    <scope>NUCLEOTIDE SEQUENCE</scope>
    <source>
        <strain evidence="7">Cailab_2022a</strain>
    </source>
</reference>
<dbReference type="AlphaFoldDB" id="A0AAV7XNT2"/>
<evidence type="ECO:0000256" key="1">
    <source>
        <dbReference type="ARBA" id="ARBA00022723"/>
    </source>
</evidence>
<keyword evidence="2 4" id="KW-0863">Zinc-finger</keyword>
<proteinExistence type="predicted"/>
<evidence type="ECO:0000256" key="3">
    <source>
        <dbReference type="ARBA" id="ARBA00022833"/>
    </source>
</evidence>
<dbReference type="PROSITE" id="PS50865">
    <property type="entry name" value="ZF_MYND_2"/>
    <property type="match status" value="1"/>
</dbReference>
<dbReference type="GO" id="GO:0005737">
    <property type="term" value="C:cytoplasm"/>
    <property type="evidence" value="ECO:0007669"/>
    <property type="project" value="InterPro"/>
</dbReference>
<feature type="compositionally biased region" description="Acidic residues" evidence="5">
    <location>
        <begin position="214"/>
        <end position="227"/>
    </location>
</feature>
<organism evidence="7 8">
    <name type="scientific">Megalurothrips usitatus</name>
    <name type="common">bean blossom thrips</name>
    <dbReference type="NCBI Taxonomy" id="439358"/>
    <lineage>
        <taxon>Eukaryota</taxon>
        <taxon>Metazoa</taxon>
        <taxon>Ecdysozoa</taxon>
        <taxon>Arthropoda</taxon>
        <taxon>Hexapoda</taxon>
        <taxon>Insecta</taxon>
        <taxon>Pterygota</taxon>
        <taxon>Neoptera</taxon>
        <taxon>Paraneoptera</taxon>
        <taxon>Thysanoptera</taxon>
        <taxon>Terebrantia</taxon>
        <taxon>Thripoidea</taxon>
        <taxon>Thripidae</taxon>
        <taxon>Megalurothrips</taxon>
    </lineage>
</organism>
<dbReference type="EMBL" id="JAPTSV010000005">
    <property type="protein sequence ID" value="KAJ1527465.1"/>
    <property type="molecule type" value="Genomic_DNA"/>
</dbReference>
<dbReference type="Pfam" id="PF01753">
    <property type="entry name" value="zf-MYND"/>
    <property type="match status" value="1"/>
</dbReference>
<evidence type="ECO:0000259" key="6">
    <source>
        <dbReference type="PROSITE" id="PS50865"/>
    </source>
</evidence>
<dbReference type="InterPro" id="IPR002893">
    <property type="entry name" value="Znf_MYND"/>
</dbReference>
<dbReference type="GO" id="GO:0008270">
    <property type="term" value="F:zinc ion binding"/>
    <property type="evidence" value="ECO:0007669"/>
    <property type="project" value="UniProtKB-KW"/>
</dbReference>
<keyword evidence="1" id="KW-0479">Metal-binding</keyword>
<name>A0AAV7XNT2_9NEOP</name>
<dbReference type="Pfam" id="PF04194">
    <property type="entry name" value="PDCD2_C"/>
    <property type="match status" value="1"/>
</dbReference>
<evidence type="ECO:0000256" key="4">
    <source>
        <dbReference type="PROSITE-ProRule" id="PRU00134"/>
    </source>
</evidence>
<sequence>MSLEDTGYSSGVDVGYVDEAESWKLESRFFPSKVGGRPAWLNLSELPSPKDMECEKCHEACILLCQIYAPIETRNDCFHRTLFVFLCRNPKCSSTNDNSSFIVFRSQLRRENDFYPFDPPEESESWHPECKAEKWCDLCAACGNKGVSQCGRCKKVKYCGRGHQVIHWKDHHKRICGTGVACDSEEKCSCLLPEYELIVEPEGDGEKIPKEKELSEDEDDDDDDDDAAEEARLKEFEKLSREGKIGTLAGDESVNADLLNMAACEEDKTFNTFKTRISKNSDQVLRYQRGGIPLWMSDEHTPKDADVPPCAYCGSKRIFEFQVLPQLLNHLCLDDVSQSIDWGILVIYTCEHSCNEGPAYKREFLWKQDITQ</sequence>
<feature type="region of interest" description="Disordered" evidence="5">
    <location>
        <begin position="201"/>
        <end position="227"/>
    </location>
</feature>
<dbReference type="SUPFAM" id="SSF144232">
    <property type="entry name" value="HIT/MYND zinc finger-like"/>
    <property type="match status" value="1"/>
</dbReference>
<feature type="compositionally biased region" description="Basic and acidic residues" evidence="5">
    <location>
        <begin position="204"/>
        <end position="213"/>
    </location>
</feature>
<comment type="caution">
    <text evidence="7">The sequence shown here is derived from an EMBL/GenBank/DDBJ whole genome shotgun (WGS) entry which is preliminary data.</text>
</comment>
<evidence type="ECO:0000256" key="2">
    <source>
        <dbReference type="ARBA" id="ARBA00022771"/>
    </source>
</evidence>